<dbReference type="Proteomes" id="UP000243425">
    <property type="component" value="Nucleomorph 2"/>
</dbReference>
<keyword evidence="1" id="KW-0687">Ribonucleoprotein</keyword>
<dbReference type="InterPro" id="IPR038655">
    <property type="entry name" value="Ribosomal_eL27_sf"/>
</dbReference>
<protein>
    <submittedName>
        <fullName evidence="1">Ribosomal protein L27</fullName>
    </submittedName>
</protein>
<organism evidence="1 2">
    <name type="scientific">Bigelowiella natans</name>
    <name type="common">Pedinomonas minutissima</name>
    <name type="synonym">Chlorarachnion sp. (strain CCMP621)</name>
    <dbReference type="NCBI Taxonomy" id="227086"/>
    <lineage>
        <taxon>Eukaryota</taxon>
        <taxon>Sar</taxon>
        <taxon>Rhizaria</taxon>
        <taxon>Cercozoa</taxon>
        <taxon>Chlorarachniophyceae</taxon>
        <taxon>Bigelowiella</taxon>
    </lineage>
</organism>
<name>Q3LW52_BIGNA</name>
<dbReference type="RefSeq" id="XP_001712925.1">
    <property type="nucleotide sequence ID" value="XM_001712873.1"/>
</dbReference>
<keyword evidence="1" id="KW-0542">Nucleomorph</keyword>
<dbReference type="GeneID" id="5788501"/>
<dbReference type="AlphaFoldDB" id="Q3LW52"/>
<dbReference type="EMBL" id="DQ158857">
    <property type="protein sequence ID" value="ABA27313.1"/>
    <property type="molecule type" value="Genomic_DNA"/>
</dbReference>
<evidence type="ECO:0000313" key="1">
    <source>
        <dbReference type="EMBL" id="ABA27313.1"/>
    </source>
</evidence>
<geneLocation type="nucleomorph" evidence="1"/>
<keyword evidence="1" id="KW-0689">Ribosomal protein</keyword>
<sequence>MTIENLNGKLIFSLAGKYAGKYGFIVKSYSKYKNFKNFNHFLVCFLTNTKFTNKNSKSFISKMNDQPKIFKYKIKLKILNANHIIVSKKSINVNWVTDDLIRMLSNKITLKYGKNVLFKIIENKFLFKRKH</sequence>
<proteinExistence type="predicted"/>
<evidence type="ECO:0000313" key="2">
    <source>
        <dbReference type="Proteomes" id="UP000243425"/>
    </source>
</evidence>
<accession>Q3LW52</accession>
<reference evidence="1 2" key="1">
    <citation type="journal article" date="2006" name="Proc. Natl. Acad. Sci. U.S.A.">
        <title>Complete nucleotide sequence of the chlorarachniophyte nucleomorph: nature's smallest nucleus.</title>
        <authorList>
            <person name="Gilson P.R."/>
            <person name="Su V."/>
            <person name="Slamovits C.H."/>
            <person name="Reith M.E."/>
            <person name="Keeling P.J."/>
            <person name="McFadden G.I."/>
        </authorList>
    </citation>
    <scope>NUCLEOTIDE SEQUENCE [LARGE SCALE GENOMIC DNA]</scope>
    <source>
        <strain evidence="2">CCMP621</strain>
    </source>
</reference>
<dbReference type="Gene3D" id="2.30.30.770">
    <property type="match status" value="1"/>
</dbReference>
<dbReference type="GO" id="GO:0005840">
    <property type="term" value="C:ribosome"/>
    <property type="evidence" value="ECO:0007669"/>
    <property type="project" value="UniProtKB-KW"/>
</dbReference>
<gene>
    <name evidence="1" type="primary">rpl27</name>
</gene>